<dbReference type="SMART" id="SM00448">
    <property type="entry name" value="REC"/>
    <property type="match status" value="1"/>
</dbReference>
<dbReference type="Gene3D" id="3.40.50.2300">
    <property type="match status" value="1"/>
</dbReference>
<dbReference type="RefSeq" id="WP_203078241.1">
    <property type="nucleotide sequence ID" value="NZ_JAENHO010000022.1"/>
</dbReference>
<evidence type="ECO:0000256" key="2">
    <source>
        <dbReference type="ARBA" id="ARBA00023015"/>
    </source>
</evidence>
<dbReference type="SUPFAM" id="SSF52172">
    <property type="entry name" value="CheY-like"/>
    <property type="match status" value="1"/>
</dbReference>
<protein>
    <submittedName>
        <fullName evidence="7">Response regulator</fullName>
    </submittedName>
</protein>
<comment type="caution">
    <text evidence="7">The sequence shown here is derived from an EMBL/GenBank/DDBJ whole genome shotgun (WGS) entry which is preliminary data.</text>
</comment>
<proteinExistence type="predicted"/>
<gene>
    <name evidence="7" type="ORF">JKJ07_46715</name>
</gene>
<dbReference type="InterPro" id="IPR001789">
    <property type="entry name" value="Sig_transdc_resp-reg_receiver"/>
</dbReference>
<feature type="modified residue" description="4-aspartylphosphate" evidence="5">
    <location>
        <position position="83"/>
    </location>
</feature>
<evidence type="ECO:0000256" key="4">
    <source>
        <dbReference type="ARBA" id="ARBA00023163"/>
    </source>
</evidence>
<reference evidence="7 8" key="1">
    <citation type="submission" date="2021-01" db="EMBL/GenBank/DDBJ databases">
        <title>Actinoplanes sp. nov. LDG1-01 isolated from lichen.</title>
        <authorList>
            <person name="Saeng-In P."/>
            <person name="Phongsopitanun W."/>
            <person name="Kanchanasin P."/>
            <person name="Yuki M."/>
            <person name="Kudo T."/>
            <person name="Ohkuma M."/>
            <person name="Tanasupawat S."/>
        </authorList>
    </citation>
    <scope>NUCLEOTIDE SEQUENCE [LARGE SCALE GENOMIC DNA]</scope>
    <source>
        <strain evidence="7 8">LDG1-01</strain>
    </source>
</reference>
<dbReference type="PANTHER" id="PTHR48111:SF4">
    <property type="entry name" value="DNA-BINDING DUAL TRANSCRIPTIONAL REGULATOR OMPR"/>
    <property type="match status" value="1"/>
</dbReference>
<evidence type="ECO:0000313" key="8">
    <source>
        <dbReference type="Proteomes" id="UP000598996"/>
    </source>
</evidence>
<dbReference type="InterPro" id="IPR039420">
    <property type="entry name" value="WalR-like"/>
</dbReference>
<name>A0ABS1W4Y8_9ACTN</name>
<keyword evidence="2" id="KW-0805">Transcription regulation</keyword>
<dbReference type="Pfam" id="PF00072">
    <property type="entry name" value="Response_reg"/>
    <property type="match status" value="1"/>
</dbReference>
<dbReference type="EMBL" id="JAENHO010000022">
    <property type="protein sequence ID" value="MBL7261793.1"/>
    <property type="molecule type" value="Genomic_DNA"/>
</dbReference>
<keyword evidence="3" id="KW-0238">DNA-binding</keyword>
<dbReference type="Proteomes" id="UP000598996">
    <property type="component" value="Unassembled WGS sequence"/>
</dbReference>
<dbReference type="PROSITE" id="PS50110">
    <property type="entry name" value="RESPONSE_REGULATORY"/>
    <property type="match status" value="1"/>
</dbReference>
<organism evidence="7 8">
    <name type="scientific">Paractinoplanes lichenicola</name>
    <dbReference type="NCBI Taxonomy" id="2802976"/>
    <lineage>
        <taxon>Bacteria</taxon>
        <taxon>Bacillati</taxon>
        <taxon>Actinomycetota</taxon>
        <taxon>Actinomycetes</taxon>
        <taxon>Micromonosporales</taxon>
        <taxon>Micromonosporaceae</taxon>
        <taxon>Paractinoplanes</taxon>
    </lineage>
</organism>
<evidence type="ECO:0000256" key="3">
    <source>
        <dbReference type="ARBA" id="ARBA00023125"/>
    </source>
</evidence>
<evidence type="ECO:0000313" key="7">
    <source>
        <dbReference type="EMBL" id="MBL7261793.1"/>
    </source>
</evidence>
<evidence type="ECO:0000259" key="6">
    <source>
        <dbReference type="PROSITE" id="PS50110"/>
    </source>
</evidence>
<keyword evidence="4" id="KW-0804">Transcription</keyword>
<feature type="domain" description="Response regulatory" evidence="6">
    <location>
        <begin position="34"/>
        <end position="150"/>
    </location>
</feature>
<keyword evidence="1 5" id="KW-0597">Phosphoprotein</keyword>
<dbReference type="PANTHER" id="PTHR48111">
    <property type="entry name" value="REGULATOR OF RPOS"/>
    <property type="match status" value="1"/>
</dbReference>
<dbReference type="InterPro" id="IPR011006">
    <property type="entry name" value="CheY-like_superfamily"/>
</dbReference>
<accession>A0ABS1W4Y8</accession>
<keyword evidence="8" id="KW-1185">Reference proteome</keyword>
<evidence type="ECO:0000256" key="1">
    <source>
        <dbReference type="ARBA" id="ARBA00022553"/>
    </source>
</evidence>
<evidence type="ECO:0000256" key="5">
    <source>
        <dbReference type="PROSITE-ProRule" id="PRU00169"/>
    </source>
</evidence>
<sequence>MVGAAVSIVPTFIEPAVGHPVPVADWVTDLAEPTILVADDDEDVRDLVTSKLVAAGYRVITADDGASALRQVVTELPDMVILDVSMPGLDGLSVCYELHSSADTAQIPVLMMSGHSRQVDIDLGLTVGADDYLVKPFNPAELVRRVRWLLLANEG</sequence>